<dbReference type="InterPro" id="IPR023298">
    <property type="entry name" value="ATPase_P-typ_TM_dom_sf"/>
</dbReference>
<evidence type="ECO:0000256" key="15">
    <source>
        <dbReference type="SAM" id="Phobius"/>
    </source>
</evidence>
<dbReference type="PANTHER" id="PTHR24093:SF477">
    <property type="entry name" value="CALCIUM-TRANSPORTING ATPASE"/>
    <property type="match status" value="1"/>
</dbReference>
<dbReference type="EC" id="7.2.2.10" evidence="2"/>
<dbReference type="InterPro" id="IPR059000">
    <property type="entry name" value="ATPase_P-type_domA"/>
</dbReference>
<dbReference type="Pfam" id="PF00689">
    <property type="entry name" value="Cation_ATPase_C"/>
    <property type="match status" value="1"/>
</dbReference>
<dbReference type="SFLD" id="SFLDS00003">
    <property type="entry name" value="Haloacid_Dehalogenase"/>
    <property type="match status" value="1"/>
</dbReference>
<evidence type="ECO:0000256" key="4">
    <source>
        <dbReference type="ARBA" id="ARBA00022568"/>
    </source>
</evidence>
<dbReference type="SUPFAM" id="SSF81660">
    <property type="entry name" value="Metal cation-transporting ATPase, ATP-binding domain N"/>
    <property type="match status" value="1"/>
</dbReference>
<comment type="caution">
    <text evidence="19">The sequence shown here is derived from an EMBL/GenBank/DDBJ whole genome shotgun (WGS) entry which is preliminary data.</text>
</comment>
<evidence type="ECO:0000259" key="18">
    <source>
        <dbReference type="Pfam" id="PF00690"/>
    </source>
</evidence>
<feature type="transmembrane region" description="Helical" evidence="15">
    <location>
        <begin position="832"/>
        <end position="851"/>
    </location>
</feature>
<dbReference type="InterPro" id="IPR008250">
    <property type="entry name" value="ATPase_P-typ_transduc_dom_A_sf"/>
</dbReference>
<evidence type="ECO:0000259" key="16">
    <source>
        <dbReference type="Pfam" id="PF00122"/>
    </source>
</evidence>
<accession>A0ABV1FRY3</accession>
<keyword evidence="10" id="KW-0460">Magnesium</keyword>
<evidence type="ECO:0000256" key="3">
    <source>
        <dbReference type="ARBA" id="ARBA00022448"/>
    </source>
</evidence>
<name>A0ABV1FRY3_9BACT</name>
<evidence type="ECO:0000259" key="17">
    <source>
        <dbReference type="Pfam" id="PF00689"/>
    </source>
</evidence>
<evidence type="ECO:0000256" key="6">
    <source>
        <dbReference type="ARBA" id="ARBA00022723"/>
    </source>
</evidence>
<feature type="domain" description="Cation-transporting P-type ATPase C-terminal" evidence="17">
    <location>
        <begin position="683"/>
        <end position="889"/>
    </location>
</feature>
<keyword evidence="3" id="KW-0813">Transport</keyword>
<dbReference type="InterPro" id="IPR006408">
    <property type="entry name" value="P-type_ATPase_IIB"/>
</dbReference>
<feature type="transmembrane region" description="Helical" evidence="15">
    <location>
        <begin position="871"/>
        <end position="889"/>
    </location>
</feature>
<keyword evidence="13" id="KW-0406">Ion transport</keyword>
<feature type="transmembrane region" description="Helical" evidence="15">
    <location>
        <begin position="242"/>
        <end position="264"/>
    </location>
</feature>
<keyword evidence="5 15" id="KW-0812">Transmembrane</keyword>
<evidence type="ECO:0000256" key="14">
    <source>
        <dbReference type="ARBA" id="ARBA00023136"/>
    </source>
</evidence>
<dbReference type="SUPFAM" id="SSF81653">
    <property type="entry name" value="Calcium ATPase, transduction domain A"/>
    <property type="match status" value="1"/>
</dbReference>
<dbReference type="InterPro" id="IPR018303">
    <property type="entry name" value="ATPase_P-typ_P_site"/>
</dbReference>
<dbReference type="NCBIfam" id="TIGR01517">
    <property type="entry name" value="ATPase-IIB_Ca"/>
    <property type="match status" value="1"/>
</dbReference>
<evidence type="ECO:0000256" key="12">
    <source>
        <dbReference type="ARBA" id="ARBA00022989"/>
    </source>
</evidence>
<evidence type="ECO:0000256" key="1">
    <source>
        <dbReference type="ARBA" id="ARBA00004141"/>
    </source>
</evidence>
<evidence type="ECO:0000256" key="5">
    <source>
        <dbReference type="ARBA" id="ARBA00022692"/>
    </source>
</evidence>
<dbReference type="SFLD" id="SFLDF00027">
    <property type="entry name" value="p-type_atpase"/>
    <property type="match status" value="1"/>
</dbReference>
<protein>
    <recommendedName>
        <fullName evidence="2">P-type Ca(2+) transporter</fullName>
        <ecNumber evidence="2">7.2.2.10</ecNumber>
    </recommendedName>
</protein>
<dbReference type="InterPro" id="IPR001757">
    <property type="entry name" value="P_typ_ATPase"/>
</dbReference>
<keyword evidence="12 15" id="KW-1133">Transmembrane helix</keyword>
<evidence type="ECO:0000313" key="20">
    <source>
        <dbReference type="Proteomes" id="UP001487296"/>
    </source>
</evidence>
<dbReference type="InterPro" id="IPR044492">
    <property type="entry name" value="P_typ_ATPase_HD_dom"/>
</dbReference>
<comment type="subcellular location">
    <subcellularLocation>
        <location evidence="1">Membrane</location>
        <topology evidence="1">Multi-pass membrane protein</topology>
    </subcellularLocation>
</comment>
<keyword evidence="6" id="KW-0479">Metal-binding</keyword>
<evidence type="ECO:0000256" key="8">
    <source>
        <dbReference type="ARBA" id="ARBA00022837"/>
    </source>
</evidence>
<sequence>MYKRLCLDNNSKEVLQGKGGNIIPPPEKEPLWKGFLEKFKDPLIIVLLVVFCFSVMVATYEVCCHGAPRSSFIEPCGVLVALLLATGVGFWFEVKAAKEFDVLNQVKNKRKVQVIRKIDGQAKTLYVPKHDVVVGDIVKLEGGDEIPADGIVLKANNLMVDESNFTGEPYASKNADGAVGDKEVAYPANMLLRSSTVIEGEAVMQVQKIGLDTEEGKGVVQASQDSNVKTPLNRQLEYLGRFISLASFVIAGLIVVGRLAYYYLTVVSVGGFEWLGFFQVLINSIMIAVALIVVAVPEGLPMSVTVSLALSMRKMLKENNLVRKLHACETMGAATVICTDKTGTLTENKMRVMACFPEEGVDMDLLARGIAINSTANLSTDEHGAPQTIGNPTEGALLKWIAAKGYNYEALREQANVAQVVPFSTEIKRMETTTVEGERFVKGAPEVVISLCDDFGVIDKQQALTLLATYQAKGMRTLAFAYQHHGALALQAIVAIADPVRSDVAEAINTCRNHAHVRVIMVTGDNALTAGEIAQQAGLVERGEPVVALTGAEFEALTDEEAKTLVGNAEFKILSRAKPNDKARLVGLLQERGEVVAVTGDGTNDAPALKKAQVGLSMGDGTARAKEASDITIIDNSFASINTAILWGRSLYLNIRRFVVFQMTINVAACLIVLYGAFMGLDSPLNVTQMLWVNLIMDTFAAMALSSLPADPRVMNDYPRKTNSKIIDRGMMKMILGSGLVFFAILVGIWQMLSHGDYMSFEALLRDFDIDHLTDFSAATHVRNPHELGIFFTFFVMLQFWNIFNARYFRTGRSLVEDLVDMVRRPSSIKRHYSTGFAFVLVVILVGQFLITNVFGKMFGVEALSATDWLLLVAVTSPVLLIGEVFRLLRNRLARR</sequence>
<dbReference type="PRINTS" id="PR00119">
    <property type="entry name" value="CATATPASE"/>
</dbReference>
<keyword evidence="7" id="KW-0547">Nucleotide-binding</keyword>
<dbReference type="InterPro" id="IPR004014">
    <property type="entry name" value="ATPase_P-typ_cation-transptr_N"/>
</dbReference>
<keyword evidence="8" id="KW-0106">Calcium</keyword>
<keyword evidence="9" id="KW-0067">ATP-binding</keyword>
<dbReference type="Gene3D" id="3.40.1110.10">
    <property type="entry name" value="Calcium-transporting ATPase, cytoplasmic domain N"/>
    <property type="match status" value="1"/>
</dbReference>
<reference evidence="19 20" key="1">
    <citation type="submission" date="2024-04" db="EMBL/GenBank/DDBJ databases">
        <title>Human intestinal bacterial collection.</title>
        <authorList>
            <person name="Pauvert C."/>
            <person name="Hitch T.C.A."/>
            <person name="Clavel T."/>
        </authorList>
    </citation>
    <scope>NUCLEOTIDE SEQUENCE [LARGE SCALE GENOMIC DNA]</scope>
    <source>
        <strain evidence="19 20">CLA-AA-H145</strain>
    </source>
</reference>
<organism evidence="19 20">
    <name type="scientific">Hallella faecis</name>
    <dbReference type="NCBI Taxonomy" id="2841596"/>
    <lineage>
        <taxon>Bacteria</taxon>
        <taxon>Pseudomonadati</taxon>
        <taxon>Bacteroidota</taxon>
        <taxon>Bacteroidia</taxon>
        <taxon>Bacteroidales</taxon>
        <taxon>Prevotellaceae</taxon>
        <taxon>Hallella</taxon>
    </lineage>
</organism>
<dbReference type="PANTHER" id="PTHR24093">
    <property type="entry name" value="CATION TRANSPORTING ATPASE"/>
    <property type="match status" value="1"/>
</dbReference>
<dbReference type="Gene3D" id="3.40.50.1000">
    <property type="entry name" value="HAD superfamily/HAD-like"/>
    <property type="match status" value="1"/>
</dbReference>
<evidence type="ECO:0000256" key="7">
    <source>
        <dbReference type="ARBA" id="ARBA00022741"/>
    </source>
</evidence>
<feature type="transmembrane region" description="Helical" evidence="15">
    <location>
        <begin position="788"/>
        <end position="804"/>
    </location>
</feature>
<dbReference type="SFLD" id="SFLDG00002">
    <property type="entry name" value="C1.7:_P-type_atpase_like"/>
    <property type="match status" value="1"/>
</dbReference>
<dbReference type="InterPro" id="IPR023214">
    <property type="entry name" value="HAD_sf"/>
</dbReference>
<dbReference type="InterPro" id="IPR023299">
    <property type="entry name" value="ATPase_P-typ_cyto_dom_N"/>
</dbReference>
<dbReference type="Pfam" id="PF00122">
    <property type="entry name" value="E1-E2_ATPase"/>
    <property type="match status" value="1"/>
</dbReference>
<feature type="transmembrane region" description="Helical" evidence="15">
    <location>
        <begin position="731"/>
        <end position="753"/>
    </location>
</feature>
<dbReference type="Pfam" id="PF13246">
    <property type="entry name" value="Cation_ATPase"/>
    <property type="match status" value="1"/>
</dbReference>
<keyword evidence="11" id="KW-1278">Translocase</keyword>
<evidence type="ECO:0000256" key="11">
    <source>
        <dbReference type="ARBA" id="ARBA00022967"/>
    </source>
</evidence>
<dbReference type="SUPFAM" id="SSF81665">
    <property type="entry name" value="Calcium ATPase, transmembrane domain M"/>
    <property type="match status" value="1"/>
</dbReference>
<keyword evidence="14 15" id="KW-0472">Membrane</keyword>
<feature type="transmembrane region" description="Helical" evidence="15">
    <location>
        <begin position="284"/>
        <end position="310"/>
    </location>
</feature>
<dbReference type="InterPro" id="IPR006068">
    <property type="entry name" value="ATPase_P-typ_cation-transptr_C"/>
</dbReference>
<evidence type="ECO:0000256" key="2">
    <source>
        <dbReference type="ARBA" id="ARBA00012790"/>
    </source>
</evidence>
<dbReference type="Gene3D" id="2.70.150.10">
    <property type="entry name" value="Calcium-transporting ATPase, cytoplasmic transduction domain A"/>
    <property type="match status" value="1"/>
</dbReference>
<feature type="domain" description="Cation-transporting P-type ATPase N-terminal" evidence="18">
    <location>
        <begin position="16"/>
        <end position="53"/>
    </location>
</feature>
<proteinExistence type="predicted"/>
<dbReference type="Proteomes" id="UP001487296">
    <property type="component" value="Unassembled WGS sequence"/>
</dbReference>
<gene>
    <name evidence="19" type="ORF">AAAT34_08540</name>
</gene>
<dbReference type="EMBL" id="JBBNFP010000032">
    <property type="protein sequence ID" value="MEQ2487099.1"/>
    <property type="molecule type" value="Genomic_DNA"/>
</dbReference>
<evidence type="ECO:0000256" key="9">
    <source>
        <dbReference type="ARBA" id="ARBA00022840"/>
    </source>
</evidence>
<dbReference type="PRINTS" id="PR00120">
    <property type="entry name" value="HATPASE"/>
</dbReference>
<dbReference type="Pfam" id="PF08282">
    <property type="entry name" value="Hydrolase_3"/>
    <property type="match status" value="1"/>
</dbReference>
<feature type="transmembrane region" description="Helical" evidence="15">
    <location>
        <begin position="690"/>
        <end position="710"/>
    </location>
</feature>
<dbReference type="NCBIfam" id="TIGR01494">
    <property type="entry name" value="ATPase_P-type"/>
    <property type="match status" value="3"/>
</dbReference>
<evidence type="ECO:0000313" key="19">
    <source>
        <dbReference type="EMBL" id="MEQ2487099.1"/>
    </source>
</evidence>
<dbReference type="PROSITE" id="PS00154">
    <property type="entry name" value="ATPASE_E1_E2"/>
    <property type="match status" value="1"/>
</dbReference>
<feature type="transmembrane region" description="Helical" evidence="15">
    <location>
        <begin position="72"/>
        <end position="92"/>
    </location>
</feature>
<keyword evidence="20" id="KW-1185">Reference proteome</keyword>
<feature type="transmembrane region" description="Helical" evidence="15">
    <location>
        <begin position="43"/>
        <end position="60"/>
    </location>
</feature>
<dbReference type="Pfam" id="PF00690">
    <property type="entry name" value="Cation_ATPase_N"/>
    <property type="match status" value="1"/>
</dbReference>
<feature type="domain" description="P-type ATPase A" evidence="16">
    <location>
        <begin position="109"/>
        <end position="217"/>
    </location>
</feature>
<evidence type="ECO:0000256" key="13">
    <source>
        <dbReference type="ARBA" id="ARBA00023065"/>
    </source>
</evidence>
<evidence type="ECO:0000256" key="10">
    <source>
        <dbReference type="ARBA" id="ARBA00022842"/>
    </source>
</evidence>
<keyword evidence="4" id="KW-0109">Calcium transport</keyword>
<feature type="transmembrane region" description="Helical" evidence="15">
    <location>
        <begin position="658"/>
        <end position="678"/>
    </location>
</feature>
<dbReference type="InterPro" id="IPR036412">
    <property type="entry name" value="HAD-like_sf"/>
</dbReference>
<dbReference type="Gene3D" id="1.20.1110.10">
    <property type="entry name" value="Calcium-transporting ATPase, transmembrane domain"/>
    <property type="match status" value="2"/>
</dbReference>
<dbReference type="SUPFAM" id="SSF56784">
    <property type="entry name" value="HAD-like"/>
    <property type="match status" value="1"/>
</dbReference>